<accession>A0A2M7D5W8</accession>
<comment type="caution">
    <text evidence="2">The sequence shown here is derived from an EMBL/GenBank/DDBJ whole genome shotgun (WGS) entry which is preliminary data.</text>
</comment>
<dbReference type="Gene3D" id="3.40.50.1010">
    <property type="entry name" value="5'-nuclease"/>
    <property type="match status" value="1"/>
</dbReference>
<evidence type="ECO:0000313" key="3">
    <source>
        <dbReference type="Proteomes" id="UP000229247"/>
    </source>
</evidence>
<dbReference type="EMBL" id="PEUE01000056">
    <property type="protein sequence ID" value="PIV38390.1"/>
    <property type="molecule type" value="Genomic_DNA"/>
</dbReference>
<dbReference type="PANTHER" id="PTHR35458">
    <property type="entry name" value="SLR0755 PROTEIN"/>
    <property type="match status" value="1"/>
</dbReference>
<evidence type="ECO:0000259" key="1">
    <source>
        <dbReference type="Pfam" id="PF01936"/>
    </source>
</evidence>
<dbReference type="Proteomes" id="UP000229247">
    <property type="component" value="Unassembled WGS sequence"/>
</dbReference>
<protein>
    <recommendedName>
        <fullName evidence="1">NYN domain-containing protein</fullName>
    </recommendedName>
</protein>
<dbReference type="InterPro" id="IPR021139">
    <property type="entry name" value="NYN"/>
</dbReference>
<dbReference type="Pfam" id="PF01936">
    <property type="entry name" value="NYN"/>
    <property type="match status" value="1"/>
</dbReference>
<sequence length="235" mass="27473">MFDYEKLVVFIASGRNIAVKKYYKGVVKKEEGNAKSQRMVSDQQRLFSKLENDGWGVRRGRMSKNADSGQCEGFYFFDQKIENRERLKTISEGILKEHQFCYRPIIIFPQNFSYQQSLQKILDSTRDDRKRLKRLANVYFALNRWREKGVDVSMAIDLLDLAYSRKISKNNLDTIVIVSSDSDLKPAIKRIQSLGMTVEYVGFEHQYSIALLNTSNRRLLLTETQLKDFFPQILL</sequence>
<organism evidence="2 3">
    <name type="scientific">Candidatus Portnoybacteria bacterium CG02_land_8_20_14_3_00_45_8</name>
    <dbReference type="NCBI Taxonomy" id="1974807"/>
    <lineage>
        <taxon>Bacteria</taxon>
        <taxon>Candidatus Portnoyibacteriota</taxon>
    </lineage>
</organism>
<dbReference type="AlphaFoldDB" id="A0A2M7D5W8"/>
<name>A0A2M7D5W8_9BACT</name>
<feature type="domain" description="NYN" evidence="1">
    <location>
        <begin position="116"/>
        <end position="214"/>
    </location>
</feature>
<dbReference type="InterPro" id="IPR047140">
    <property type="entry name" value="LabA"/>
</dbReference>
<proteinExistence type="predicted"/>
<dbReference type="GO" id="GO:0004540">
    <property type="term" value="F:RNA nuclease activity"/>
    <property type="evidence" value="ECO:0007669"/>
    <property type="project" value="InterPro"/>
</dbReference>
<evidence type="ECO:0000313" key="2">
    <source>
        <dbReference type="EMBL" id="PIV38390.1"/>
    </source>
</evidence>
<gene>
    <name evidence="2" type="ORF">COS30_02395</name>
</gene>
<reference evidence="3" key="1">
    <citation type="submission" date="2017-09" db="EMBL/GenBank/DDBJ databases">
        <title>Depth-based differentiation of microbial function through sediment-hosted aquifers and enrichment of novel symbionts in the deep terrestrial subsurface.</title>
        <authorList>
            <person name="Probst A.J."/>
            <person name="Ladd B."/>
            <person name="Jarett J.K."/>
            <person name="Geller-Mcgrath D.E."/>
            <person name="Sieber C.M.K."/>
            <person name="Emerson J.B."/>
            <person name="Anantharaman K."/>
            <person name="Thomas B.C."/>
            <person name="Malmstrom R."/>
            <person name="Stieglmeier M."/>
            <person name="Klingl A."/>
            <person name="Woyke T."/>
            <person name="Ryan C.M."/>
            <person name="Banfield J.F."/>
        </authorList>
    </citation>
    <scope>NUCLEOTIDE SEQUENCE [LARGE SCALE GENOMIC DNA]</scope>
</reference>
<dbReference type="PANTHER" id="PTHR35458:SF8">
    <property type="entry name" value="SLR0650 PROTEIN"/>
    <property type="match status" value="1"/>
</dbReference>